<feature type="coiled-coil region" evidence="2">
    <location>
        <begin position="149"/>
        <end position="190"/>
    </location>
</feature>
<dbReference type="Gene3D" id="4.10.60.10">
    <property type="entry name" value="Zinc finger, CCHC-type"/>
    <property type="match status" value="1"/>
</dbReference>
<dbReference type="GO" id="GO:0003676">
    <property type="term" value="F:nucleic acid binding"/>
    <property type="evidence" value="ECO:0007669"/>
    <property type="project" value="InterPro"/>
</dbReference>
<keyword evidence="2" id="KW-0175">Coiled coil</keyword>
<dbReference type="InterPro" id="IPR025724">
    <property type="entry name" value="GAG-pre-integrase_dom"/>
</dbReference>
<dbReference type="Pfam" id="PF13976">
    <property type="entry name" value="gag_pre-integrs"/>
    <property type="match status" value="1"/>
</dbReference>
<accession>A0A1S4A1L4</accession>
<keyword evidence="1" id="KW-0479">Metal-binding</keyword>
<proteinExistence type="predicted"/>
<dbReference type="KEGG" id="nta:107792736"/>
<dbReference type="PROSITE" id="PS50158">
    <property type="entry name" value="ZF_CCHC"/>
    <property type="match status" value="1"/>
</dbReference>
<evidence type="ECO:0000256" key="3">
    <source>
        <dbReference type="SAM" id="MobiDB-lite"/>
    </source>
</evidence>
<dbReference type="AlphaFoldDB" id="A0A1S4A1L4"/>
<dbReference type="OrthoDB" id="1328378at2759"/>
<dbReference type="SUPFAM" id="SSF57756">
    <property type="entry name" value="Retrovirus zinc finger-like domains"/>
    <property type="match status" value="1"/>
</dbReference>
<dbReference type="InterPro" id="IPR036875">
    <property type="entry name" value="Znf_CCHC_sf"/>
</dbReference>
<evidence type="ECO:0000259" key="4">
    <source>
        <dbReference type="PROSITE" id="PS50158"/>
    </source>
</evidence>
<dbReference type="GO" id="GO:0008270">
    <property type="term" value="F:zinc ion binding"/>
    <property type="evidence" value="ECO:0007669"/>
    <property type="project" value="UniProtKB-KW"/>
</dbReference>
<gene>
    <name evidence="5" type="primary">LOC107792736</name>
</gene>
<dbReference type="SMART" id="SM00343">
    <property type="entry name" value="ZnF_C2HC"/>
    <property type="match status" value="1"/>
</dbReference>
<organism evidence="5">
    <name type="scientific">Nicotiana tabacum</name>
    <name type="common">Common tobacco</name>
    <dbReference type="NCBI Taxonomy" id="4097"/>
    <lineage>
        <taxon>Eukaryota</taxon>
        <taxon>Viridiplantae</taxon>
        <taxon>Streptophyta</taxon>
        <taxon>Embryophyta</taxon>
        <taxon>Tracheophyta</taxon>
        <taxon>Spermatophyta</taxon>
        <taxon>Magnoliopsida</taxon>
        <taxon>eudicotyledons</taxon>
        <taxon>Gunneridae</taxon>
        <taxon>Pentapetalae</taxon>
        <taxon>asterids</taxon>
        <taxon>lamiids</taxon>
        <taxon>Solanales</taxon>
        <taxon>Solanaceae</taxon>
        <taxon>Nicotianoideae</taxon>
        <taxon>Nicotianeae</taxon>
        <taxon>Nicotiana</taxon>
    </lineage>
</organism>
<reference evidence="5" key="1">
    <citation type="submission" date="2025-08" db="UniProtKB">
        <authorList>
            <consortium name="RefSeq"/>
        </authorList>
    </citation>
    <scope>IDENTIFICATION</scope>
</reference>
<keyword evidence="1" id="KW-0863">Zinc-finger</keyword>
<feature type="region of interest" description="Disordered" evidence="3">
    <location>
        <begin position="368"/>
        <end position="392"/>
    </location>
</feature>
<keyword evidence="1" id="KW-0862">Zinc</keyword>
<evidence type="ECO:0000313" key="5">
    <source>
        <dbReference type="RefSeq" id="XP_016470456.1"/>
    </source>
</evidence>
<protein>
    <recommendedName>
        <fullName evidence="4">CCHC-type domain-containing protein</fullName>
    </recommendedName>
</protein>
<feature type="region of interest" description="Disordered" evidence="3">
    <location>
        <begin position="327"/>
        <end position="350"/>
    </location>
</feature>
<dbReference type="PaxDb" id="4097-A0A1S4A1L4"/>
<dbReference type="RefSeq" id="XP_016470456.1">
    <property type="nucleotide sequence ID" value="XM_016614970.1"/>
</dbReference>
<feature type="compositionally biased region" description="Polar residues" evidence="3">
    <location>
        <begin position="368"/>
        <end position="377"/>
    </location>
</feature>
<dbReference type="InterPro" id="IPR001878">
    <property type="entry name" value="Znf_CCHC"/>
</dbReference>
<name>A0A1S4A1L4_TOBAC</name>
<feature type="compositionally biased region" description="Polar residues" evidence="3">
    <location>
        <begin position="413"/>
        <end position="427"/>
    </location>
</feature>
<feature type="region of interest" description="Disordered" evidence="3">
    <location>
        <begin position="411"/>
        <end position="433"/>
    </location>
</feature>
<evidence type="ECO:0000256" key="2">
    <source>
        <dbReference type="SAM" id="Coils"/>
    </source>
</evidence>
<feature type="domain" description="CCHC-type" evidence="4">
    <location>
        <begin position="23"/>
        <end position="37"/>
    </location>
</feature>
<sequence>MVRRNRGIPKRGSSNRPKNYDLCHKCGKSRHFIKDCPLLKQEHFKYNPDKVSKRNPVLDKHFKRKRSADNVVKQALTAWGDSSSESENETDVGDSFMMAVESEENEYDSIFSLMAQSDNDEVVLTKKIASVEHERDNLMVVVVDLKETIENFSNEKNYLVEKTDTLEQERDDLLVVIIDLKEKIEELKAECMPGKTDKGKGVASEEHIKLENELNAIKISLCVELEKTIQLQADLERVKNDLEKSLKWTWSLKDITAMYVNNGGNSGDLCCLKAVDDYVELRHRRLGHASFSLLNKLVQKDPVRGLPKSKFMEHKVCDAYARGKHVKSSFKPKKDKSNKGDQDGEPLLVPGEVIDMENGKADMMSQVNEPSEDNAVSSAGEEPGTTITTTEAKERVADAVQSATQVAERRMQENQSDLPSSSTNEVQVPNWKHKSSHPLDNIITPLDSGVQTRSKAINSLTFSVFLSQIEPKNIKEALKDVE</sequence>
<evidence type="ECO:0000256" key="1">
    <source>
        <dbReference type="PROSITE-ProRule" id="PRU00047"/>
    </source>
</evidence>